<evidence type="ECO:0000313" key="2">
    <source>
        <dbReference type="EMBL" id="MBX37159.1"/>
    </source>
</evidence>
<sequence length="68" mass="8117">MLILLEGTNSRRCNIRNKGTHPFAKGIKKTGRSRETKKKEIEKAKLYPKIKREKHRIDQSGERKRWEN</sequence>
<protein>
    <submittedName>
        <fullName evidence="2">Uncharacterized protein</fullName>
    </submittedName>
</protein>
<proteinExistence type="predicted"/>
<evidence type="ECO:0000256" key="1">
    <source>
        <dbReference type="SAM" id="MobiDB-lite"/>
    </source>
</evidence>
<dbReference type="AlphaFoldDB" id="A0A2P2N3V4"/>
<accession>A0A2P2N3V4</accession>
<feature type="region of interest" description="Disordered" evidence="1">
    <location>
        <begin position="15"/>
        <end position="37"/>
    </location>
</feature>
<organism evidence="2">
    <name type="scientific">Rhizophora mucronata</name>
    <name type="common">Asiatic mangrove</name>
    <dbReference type="NCBI Taxonomy" id="61149"/>
    <lineage>
        <taxon>Eukaryota</taxon>
        <taxon>Viridiplantae</taxon>
        <taxon>Streptophyta</taxon>
        <taxon>Embryophyta</taxon>
        <taxon>Tracheophyta</taxon>
        <taxon>Spermatophyta</taxon>
        <taxon>Magnoliopsida</taxon>
        <taxon>eudicotyledons</taxon>
        <taxon>Gunneridae</taxon>
        <taxon>Pentapetalae</taxon>
        <taxon>rosids</taxon>
        <taxon>fabids</taxon>
        <taxon>Malpighiales</taxon>
        <taxon>Rhizophoraceae</taxon>
        <taxon>Rhizophora</taxon>
    </lineage>
</organism>
<reference evidence="2" key="1">
    <citation type="submission" date="2018-02" db="EMBL/GenBank/DDBJ databases">
        <title>Rhizophora mucronata_Transcriptome.</title>
        <authorList>
            <person name="Meera S.P."/>
            <person name="Sreeshan A."/>
            <person name="Augustine A."/>
        </authorList>
    </citation>
    <scope>NUCLEOTIDE SEQUENCE</scope>
    <source>
        <tissue evidence="2">Leaf</tissue>
    </source>
</reference>
<dbReference type="EMBL" id="GGEC01056675">
    <property type="protein sequence ID" value="MBX37159.1"/>
    <property type="molecule type" value="Transcribed_RNA"/>
</dbReference>
<name>A0A2P2N3V4_RHIMU</name>